<dbReference type="VEuPathDB" id="FungiDB:BO83DRAFT_404250"/>
<dbReference type="AlphaFoldDB" id="A0A317UJL9"/>
<accession>A0A317UJL9</accession>
<gene>
    <name evidence="1" type="ORF">BO83DRAFT_404250</name>
</gene>
<keyword evidence="2" id="KW-1185">Reference proteome</keyword>
<organism evidence="1 2">
    <name type="scientific">Aspergillus eucalypticola (strain CBS 122712 / IBT 29274)</name>
    <dbReference type="NCBI Taxonomy" id="1448314"/>
    <lineage>
        <taxon>Eukaryota</taxon>
        <taxon>Fungi</taxon>
        <taxon>Dikarya</taxon>
        <taxon>Ascomycota</taxon>
        <taxon>Pezizomycotina</taxon>
        <taxon>Eurotiomycetes</taxon>
        <taxon>Eurotiomycetidae</taxon>
        <taxon>Eurotiales</taxon>
        <taxon>Aspergillaceae</taxon>
        <taxon>Aspergillus</taxon>
        <taxon>Aspergillus subgen. Circumdati</taxon>
    </lineage>
</organism>
<protein>
    <submittedName>
        <fullName evidence="1">Uncharacterized protein</fullName>
    </submittedName>
</protein>
<evidence type="ECO:0000313" key="2">
    <source>
        <dbReference type="Proteomes" id="UP000246171"/>
    </source>
</evidence>
<comment type="caution">
    <text evidence="1">The sequence shown here is derived from an EMBL/GenBank/DDBJ whole genome shotgun (WGS) entry which is preliminary data.</text>
</comment>
<dbReference type="Proteomes" id="UP000246171">
    <property type="component" value="Unassembled WGS sequence"/>
</dbReference>
<dbReference type="GeneID" id="37055656"/>
<name>A0A317UJL9_ASPEC</name>
<evidence type="ECO:0000313" key="1">
    <source>
        <dbReference type="EMBL" id="PWY61891.1"/>
    </source>
</evidence>
<dbReference type="RefSeq" id="XP_025381925.1">
    <property type="nucleotide sequence ID" value="XM_025533694.1"/>
</dbReference>
<dbReference type="EMBL" id="MSFU01000052">
    <property type="protein sequence ID" value="PWY61891.1"/>
    <property type="molecule type" value="Genomic_DNA"/>
</dbReference>
<proteinExistence type="predicted"/>
<reference evidence="1" key="1">
    <citation type="submission" date="2016-12" db="EMBL/GenBank/DDBJ databases">
        <title>The genomes of Aspergillus section Nigri reveals drivers in fungal speciation.</title>
        <authorList>
            <consortium name="DOE Joint Genome Institute"/>
            <person name="Vesth T.C."/>
            <person name="Nybo J."/>
            <person name="Theobald S."/>
            <person name="Brandl J."/>
            <person name="Frisvad J.C."/>
            <person name="Nielsen K.F."/>
            <person name="Lyhne E.K."/>
            <person name="Kogle M.E."/>
            <person name="Kuo A."/>
            <person name="Riley R."/>
            <person name="Clum A."/>
            <person name="Nolan M."/>
            <person name="Lipzen A."/>
            <person name="Salamov A."/>
            <person name="Henrissat B."/>
            <person name="Wiebenga A."/>
            <person name="De vries R.P."/>
            <person name="Grigoriev I.V."/>
            <person name="Mortensen U.H."/>
            <person name="Andersen M.R."/>
            <person name="Baker S.E."/>
        </authorList>
    </citation>
    <scope>NUCLEOTIDE SEQUENCE</scope>
    <source>
        <strain evidence="1">CBS 122712</strain>
    </source>
</reference>
<sequence>MIYAGVTTAGFHTVDDDTLASLDGDKHGPGVYFAASLDQTPIGSQIQVSIRVPGTDPSRPRGGVASFLLCWAHLCGQTRRSYLAISASDRQLVGAIASYIKHTGGHLTGSDGHLAFSTFGVALWRCSRNRPGENSRKRYGWTIFNLGPVRRDSCGDASATAIVS</sequence>